<dbReference type="InterPro" id="IPR023202">
    <property type="entry name" value="YejL_sf"/>
</dbReference>
<reference evidence="2 4" key="2">
    <citation type="submission" date="2018-06" db="EMBL/GenBank/DDBJ databases">
        <title>Genomic Encyclopedia of Type Strains, Phase III (KMG-III): the genomes of soil and plant-associated and newly described type strains.</title>
        <authorList>
            <person name="Whitman W."/>
        </authorList>
    </citation>
    <scope>NUCLEOTIDE SEQUENCE [LARGE SCALE GENOMIC DNA]</scope>
    <source>
        <strain evidence="2 4">CGMCC 1.15366</strain>
    </source>
</reference>
<accession>A0A327WV56</accession>
<evidence type="ECO:0000313" key="5">
    <source>
        <dbReference type="Proteomes" id="UP000287865"/>
    </source>
</evidence>
<dbReference type="EMBL" id="QLMD01000008">
    <property type="protein sequence ID" value="RAJ96458.1"/>
    <property type="molecule type" value="Genomic_DNA"/>
</dbReference>
<organism evidence="2 4">
    <name type="scientific">Aliidiomarina maris</name>
    <dbReference type="NCBI Taxonomy" id="531312"/>
    <lineage>
        <taxon>Bacteria</taxon>
        <taxon>Pseudomonadati</taxon>
        <taxon>Pseudomonadota</taxon>
        <taxon>Gammaproteobacteria</taxon>
        <taxon>Alteromonadales</taxon>
        <taxon>Idiomarinaceae</taxon>
        <taxon>Aliidiomarina</taxon>
    </lineage>
</organism>
<evidence type="ECO:0000313" key="3">
    <source>
        <dbReference type="EMBL" id="RUO23789.1"/>
    </source>
</evidence>
<dbReference type="Pfam" id="PF07208">
    <property type="entry name" value="DUF1414"/>
    <property type="match status" value="1"/>
</dbReference>
<dbReference type="OrthoDB" id="5771474at2"/>
<name>A0A327WV56_9GAMM</name>
<dbReference type="Proteomes" id="UP000287865">
    <property type="component" value="Unassembled WGS sequence"/>
</dbReference>
<evidence type="ECO:0000313" key="2">
    <source>
        <dbReference type="EMBL" id="RAJ96458.1"/>
    </source>
</evidence>
<dbReference type="SUPFAM" id="SSF158651">
    <property type="entry name" value="YejL-like"/>
    <property type="match status" value="1"/>
</dbReference>
<dbReference type="EMBL" id="PIPK01000008">
    <property type="protein sequence ID" value="RUO23789.1"/>
    <property type="molecule type" value="Genomic_DNA"/>
</dbReference>
<reference evidence="3 5" key="1">
    <citation type="journal article" date="2018" name="Front. Microbiol.">
        <title>Genome-Based Analysis Reveals the Taxonomy and Diversity of the Family Idiomarinaceae.</title>
        <authorList>
            <person name="Liu Y."/>
            <person name="Lai Q."/>
            <person name="Shao Z."/>
        </authorList>
    </citation>
    <scope>NUCLEOTIDE SEQUENCE [LARGE SCALE GENOMIC DNA]</scope>
    <source>
        <strain evidence="3 5">CF12-14</strain>
    </source>
</reference>
<dbReference type="InterPro" id="IPR009857">
    <property type="entry name" value="UPF0352"/>
</dbReference>
<dbReference type="Gene3D" id="1.10.3390.10">
    <property type="entry name" value="YejL-like"/>
    <property type="match status" value="1"/>
</dbReference>
<comment type="similarity">
    <text evidence="1">Belongs to the UPF0352 family.</text>
</comment>
<dbReference type="AlphaFoldDB" id="A0A327WV56"/>
<proteinExistence type="inferred from homology"/>
<evidence type="ECO:0000256" key="1">
    <source>
        <dbReference type="HAMAP-Rule" id="MF_00816"/>
    </source>
</evidence>
<dbReference type="HAMAP" id="MF_00816">
    <property type="entry name" value="UPF0352"/>
    <property type="match status" value="1"/>
</dbReference>
<sequence length="72" mass="8016">MPIVSKYSAEQQDQLLSQVLDIFESQEIPVDLCLMTLGNAVSNVIDRGVPANKRQQVAEQFSRVLLQSVQAK</sequence>
<dbReference type="RefSeq" id="WP_111569632.1">
    <property type="nucleotide sequence ID" value="NZ_PIPK01000008.1"/>
</dbReference>
<keyword evidence="5" id="KW-1185">Reference proteome</keyword>
<comment type="caution">
    <text evidence="2">The sequence shown here is derived from an EMBL/GenBank/DDBJ whole genome shotgun (WGS) entry which is preliminary data.</text>
</comment>
<evidence type="ECO:0000313" key="4">
    <source>
        <dbReference type="Proteomes" id="UP000249203"/>
    </source>
</evidence>
<dbReference type="Proteomes" id="UP000249203">
    <property type="component" value="Unassembled WGS sequence"/>
</dbReference>
<gene>
    <name evidence="2" type="ORF">B0I24_10836</name>
    <name evidence="3" type="ORF">CWE07_09785</name>
</gene>
<dbReference type="PIRSF" id="PIRSF006188">
    <property type="entry name" value="UCP006188"/>
    <property type="match status" value="1"/>
</dbReference>
<protein>
    <recommendedName>
        <fullName evidence="1">UPF0352 protein B0I24_10836</fullName>
    </recommendedName>
</protein>